<dbReference type="Proteomes" id="UP001497457">
    <property type="component" value="Chromosome 11b"/>
</dbReference>
<evidence type="ECO:0000313" key="2">
    <source>
        <dbReference type="EMBL" id="CAL4900109.1"/>
    </source>
</evidence>
<name>A0ABC8VZH5_9POAL</name>
<dbReference type="EMBL" id="OZ075121">
    <property type="protein sequence ID" value="CAL4900109.1"/>
    <property type="molecule type" value="Genomic_DNA"/>
</dbReference>
<feature type="region of interest" description="Disordered" evidence="1">
    <location>
        <begin position="1"/>
        <end position="20"/>
    </location>
</feature>
<proteinExistence type="predicted"/>
<dbReference type="AlphaFoldDB" id="A0ABC8VZH5"/>
<evidence type="ECO:0000256" key="1">
    <source>
        <dbReference type="SAM" id="MobiDB-lite"/>
    </source>
</evidence>
<organism evidence="2 3">
    <name type="scientific">Urochloa decumbens</name>
    <dbReference type="NCBI Taxonomy" id="240449"/>
    <lineage>
        <taxon>Eukaryota</taxon>
        <taxon>Viridiplantae</taxon>
        <taxon>Streptophyta</taxon>
        <taxon>Embryophyta</taxon>
        <taxon>Tracheophyta</taxon>
        <taxon>Spermatophyta</taxon>
        <taxon>Magnoliopsida</taxon>
        <taxon>Liliopsida</taxon>
        <taxon>Poales</taxon>
        <taxon>Poaceae</taxon>
        <taxon>PACMAD clade</taxon>
        <taxon>Panicoideae</taxon>
        <taxon>Panicodae</taxon>
        <taxon>Paniceae</taxon>
        <taxon>Melinidinae</taxon>
        <taxon>Urochloa</taxon>
    </lineage>
</organism>
<reference evidence="3" key="1">
    <citation type="submission" date="2024-06" db="EMBL/GenBank/DDBJ databases">
        <authorList>
            <person name="Ryan C."/>
        </authorList>
    </citation>
    <scope>NUCLEOTIDE SEQUENCE [LARGE SCALE GENOMIC DNA]</scope>
</reference>
<gene>
    <name evidence="2" type="ORF">URODEC1_LOCUS8498</name>
</gene>
<reference evidence="2 3" key="2">
    <citation type="submission" date="2024-10" db="EMBL/GenBank/DDBJ databases">
        <authorList>
            <person name="Ryan C."/>
        </authorList>
    </citation>
    <scope>NUCLEOTIDE SEQUENCE [LARGE SCALE GENOMIC DNA]</scope>
</reference>
<keyword evidence="3" id="KW-1185">Reference proteome</keyword>
<accession>A0ABC8VZH5</accession>
<protein>
    <submittedName>
        <fullName evidence="2">Uncharacterized protein</fullName>
    </submittedName>
</protein>
<sequence>MDEMAQAWSCQRRRSPRGRTAPWLSPELDISPRLYPCRCGISNPFELVRRVVVGLDVHKREIVQSIGFGPMLEFPLISGDHSSFGLWLLALFDEETSKIVIDRNLALDVSETSVGDMFGIPAEGIDVRSIRVTSVERVVEIVSRYLRRGEGFGCVLDDARRVLEDRSPGGMSVSVDAIRVAAVIFFMGHVLAPAHSHGYDFPITRMMGCTLLLQALVVDWNSESRGEQAQSARIVNVCAETLRAAMLAMVKRCEMTSGVGSQQVSKTSADSTEGECNKGTPMSMYDAARDLSNVAVSADRESIRKMVLVAMKEHNARTLARVRSTLEEEGAKFMSALTGILADGSQCWPSGSVFTTPVGAHPTAAGTGTPSKSNQSCNKRRQVSFSPCVKLHFSDGKTASQPVRSEGDARPLCSTIGTQRVSPEIVDADTDTFPKQCSQVVPGCLEKRTMPDCSSIMSPFAVNKARAKETLILREAKIARGIDDMDFDVLTVKVPERRMLSTSAKTCVMAADEQLDSTLTRDQFIGGAIPYAVPDCRMVFMPCYLSEGWCCYAWDLVNGVCNIFDPRGRDLNVSGVTHRIFSWKESPVPQKCSGIAVVHFMRNFDGDRLVTKFEEESVRGHYAQVLFDLLNMKGNEACIPYTGAPMTVVGLVKKEPGVMAREDH</sequence>
<evidence type="ECO:0000313" key="3">
    <source>
        <dbReference type="Proteomes" id="UP001497457"/>
    </source>
</evidence>